<dbReference type="GO" id="GO:0034775">
    <property type="term" value="P:glutathione transmembrane transport"/>
    <property type="evidence" value="ECO:0007669"/>
    <property type="project" value="InterPro"/>
</dbReference>
<dbReference type="InterPro" id="IPR014223">
    <property type="entry name" value="ABC_CydC/D"/>
</dbReference>
<feature type="transmembrane region" description="Helical" evidence="17">
    <location>
        <begin position="277"/>
        <end position="301"/>
    </location>
</feature>
<evidence type="ECO:0000256" key="11">
    <source>
        <dbReference type="ARBA" id="ARBA00023136"/>
    </source>
</evidence>
<dbReference type="InterPro" id="IPR011527">
    <property type="entry name" value="ABC1_TM_dom"/>
</dbReference>
<evidence type="ECO:0000259" key="18">
    <source>
        <dbReference type="PROSITE" id="PS50893"/>
    </source>
</evidence>
<evidence type="ECO:0000313" key="21">
    <source>
        <dbReference type="Proteomes" id="UP000540079"/>
    </source>
</evidence>
<evidence type="ECO:0000256" key="14">
    <source>
        <dbReference type="ARBA" id="ARBA00061534"/>
    </source>
</evidence>
<dbReference type="Pfam" id="PF00664">
    <property type="entry name" value="ABC_membrane"/>
    <property type="match status" value="1"/>
</dbReference>
<dbReference type="FunFam" id="1.20.1560.10:FF:000060">
    <property type="entry name" value="Cysteine/glutathione ABC transporter ATP-binding protein/permease CydC"/>
    <property type="match status" value="1"/>
</dbReference>
<dbReference type="InterPro" id="IPR003439">
    <property type="entry name" value="ABC_transporter-like_ATP-bd"/>
</dbReference>
<evidence type="ECO:0000256" key="8">
    <source>
        <dbReference type="ARBA" id="ARBA00022967"/>
    </source>
</evidence>
<evidence type="ECO:0000256" key="1">
    <source>
        <dbReference type="ARBA" id="ARBA00004429"/>
    </source>
</evidence>
<keyword evidence="11 17" id="KW-0472">Membrane</keyword>
<dbReference type="GO" id="GO:0045454">
    <property type="term" value="P:cell redox homeostasis"/>
    <property type="evidence" value="ECO:0007669"/>
    <property type="project" value="InterPro"/>
</dbReference>
<dbReference type="Gene3D" id="1.20.1560.10">
    <property type="entry name" value="ABC transporter type 1, transmembrane domain"/>
    <property type="match status" value="1"/>
</dbReference>
<evidence type="ECO:0000256" key="10">
    <source>
        <dbReference type="ARBA" id="ARBA00022989"/>
    </source>
</evidence>
<evidence type="ECO:0000256" key="13">
    <source>
        <dbReference type="ARBA" id="ARBA00051241"/>
    </source>
</evidence>
<feature type="transmembrane region" description="Helical" evidence="17">
    <location>
        <begin position="135"/>
        <end position="156"/>
    </location>
</feature>
<comment type="subunit">
    <text evidence="15">Forms a heterodimer with CydD.</text>
</comment>
<dbReference type="InterPro" id="IPR039421">
    <property type="entry name" value="Type_1_exporter"/>
</dbReference>
<dbReference type="AlphaFoldDB" id="A0A849CK27"/>
<dbReference type="PROSITE" id="PS50929">
    <property type="entry name" value="ABC_TM1F"/>
    <property type="match status" value="1"/>
</dbReference>
<evidence type="ECO:0000259" key="19">
    <source>
        <dbReference type="PROSITE" id="PS50929"/>
    </source>
</evidence>
<keyword evidence="9" id="KW-0029">Amino-acid transport</keyword>
<dbReference type="PROSITE" id="PS50893">
    <property type="entry name" value="ABC_TRANSPORTER_2"/>
    <property type="match status" value="1"/>
</dbReference>
<evidence type="ECO:0000256" key="5">
    <source>
        <dbReference type="ARBA" id="ARBA00022692"/>
    </source>
</evidence>
<dbReference type="InterPro" id="IPR017871">
    <property type="entry name" value="ABC_transporter-like_CS"/>
</dbReference>
<organism evidence="20 21">
    <name type="scientific">Pasteurella multocida</name>
    <dbReference type="NCBI Taxonomy" id="747"/>
    <lineage>
        <taxon>Bacteria</taxon>
        <taxon>Pseudomonadati</taxon>
        <taxon>Pseudomonadota</taxon>
        <taxon>Gammaproteobacteria</taxon>
        <taxon>Pasteurellales</taxon>
        <taxon>Pasteurellaceae</taxon>
        <taxon>Pasteurella</taxon>
    </lineage>
</organism>
<dbReference type="KEGG" id="pmul:DR93_1350"/>
<comment type="catalytic activity">
    <reaction evidence="13">
        <text>L-cysteine(in) + ATP + H2O = L-cysteine(out) + ADP + phosphate + H(+)</text>
        <dbReference type="Rhea" id="RHEA:29783"/>
        <dbReference type="ChEBI" id="CHEBI:15377"/>
        <dbReference type="ChEBI" id="CHEBI:15378"/>
        <dbReference type="ChEBI" id="CHEBI:30616"/>
        <dbReference type="ChEBI" id="CHEBI:35235"/>
        <dbReference type="ChEBI" id="CHEBI:43474"/>
        <dbReference type="ChEBI" id="CHEBI:456216"/>
    </reaction>
    <physiologicalReaction direction="left-to-right" evidence="13">
        <dbReference type="Rhea" id="RHEA:29784"/>
    </physiologicalReaction>
</comment>
<evidence type="ECO:0000256" key="15">
    <source>
        <dbReference type="ARBA" id="ARBA00063833"/>
    </source>
</evidence>
<dbReference type="Pfam" id="PF00005">
    <property type="entry name" value="ABC_tran"/>
    <property type="match status" value="1"/>
</dbReference>
<keyword evidence="8" id="KW-1278">Translocase</keyword>
<evidence type="ECO:0000256" key="12">
    <source>
        <dbReference type="ARBA" id="ARBA00050301"/>
    </source>
</evidence>
<dbReference type="GO" id="GO:0016887">
    <property type="term" value="F:ATP hydrolysis activity"/>
    <property type="evidence" value="ECO:0007669"/>
    <property type="project" value="InterPro"/>
</dbReference>
<keyword evidence="7" id="KW-0067">ATP-binding</keyword>
<feature type="transmembrane region" description="Helical" evidence="17">
    <location>
        <begin position="40"/>
        <end position="59"/>
    </location>
</feature>
<evidence type="ECO:0000256" key="3">
    <source>
        <dbReference type="ARBA" id="ARBA00022475"/>
    </source>
</evidence>
<dbReference type="InterPro" id="IPR003593">
    <property type="entry name" value="AAA+_ATPase"/>
</dbReference>
<sequence length="576" mass="64213">MRALFPFLRLFKHAKLTLFLGVLLMITGLAASIGLLTLSGWFLAATAIAGVGTLFNFFYPSAGVRGLAIGRTVARYFEKVVTHDATFRVLAKLRVQVFRRIIPLSPAVLNRYRNSDLLNRLVADVDTLDSLYLRLIAPFISAIVVIGLITFGLSFIHVPLALFIGLTLLCFLLIIPTVFYHLGTKFGEKLISSRATYRTQFVEFIQAQAELLLFNASTQHQQKLNQTEQAWQAYQQKEANLAGLSSAILLLVNGFILSATLWFAAEADLGNGTYKAALMALFTFSALASFEILMPIGAAFLHIGQVIASAENVNDIIAQKALVSFDGNEQFEQTEQPLIEAENLSFRYPTRDNLALNRLNLRILSGQKVAILGKTGSGKSTLLQLLVRNYDAEQGNLRLAGKPIQHYSEQALREQICFLTQRVHVFSDTLRNNLQIANANLIDDEKMIAVLQQVGLEKLLTQDEGLDSWLGDGGRPLSGGEQRRLGLARVLLNNAPILLLDEPTEGLDRETERQILRLILAHAQGKTLLMVTHRLTFIDQFDLLCMIDEATLIEQGNYHELSQLEQGYFRQLIERI</sequence>
<dbReference type="SUPFAM" id="SSF90123">
    <property type="entry name" value="ABC transporter transmembrane region"/>
    <property type="match status" value="1"/>
</dbReference>
<feature type="domain" description="ABC transporter" evidence="18">
    <location>
        <begin position="339"/>
        <end position="574"/>
    </location>
</feature>
<evidence type="ECO:0000256" key="4">
    <source>
        <dbReference type="ARBA" id="ARBA00022519"/>
    </source>
</evidence>
<evidence type="ECO:0000256" key="2">
    <source>
        <dbReference type="ARBA" id="ARBA00022448"/>
    </source>
</evidence>
<keyword evidence="2" id="KW-0813">Transport</keyword>
<dbReference type="SMART" id="SM00382">
    <property type="entry name" value="AAA"/>
    <property type="match status" value="1"/>
</dbReference>
<evidence type="ECO:0000256" key="17">
    <source>
        <dbReference type="SAM" id="Phobius"/>
    </source>
</evidence>
<keyword evidence="6" id="KW-0547">Nucleotide-binding</keyword>
<reference evidence="20 21" key="1">
    <citation type="journal article" date="2018" name="Front. Microbiol.">
        <title>Genetic and Phylogenetic Characteristics of Pasteurella multocida Isolates From Different Host Species.</title>
        <authorList>
            <person name="Peng Z."/>
            <person name="Liang W."/>
            <person name="Wang F."/>
            <person name="Xu Z."/>
            <person name="Xie Z."/>
            <person name="Lian Z."/>
            <person name="Hua L."/>
            <person name="Zhou R."/>
            <person name="Chen H."/>
            <person name="Wu B."/>
        </authorList>
    </citation>
    <scope>NUCLEOTIDE SEQUENCE [LARGE SCALE GENOMIC DNA]</scope>
    <source>
        <strain evidence="20 21">HNA06</strain>
    </source>
</reference>
<feature type="transmembrane region" description="Helical" evidence="17">
    <location>
        <begin position="162"/>
        <end position="182"/>
    </location>
</feature>
<dbReference type="Gene3D" id="3.40.50.300">
    <property type="entry name" value="P-loop containing nucleotide triphosphate hydrolases"/>
    <property type="match status" value="1"/>
</dbReference>
<keyword evidence="3" id="KW-1003">Cell membrane</keyword>
<dbReference type="PANTHER" id="PTHR43394">
    <property type="entry name" value="ATP-DEPENDENT PERMEASE MDL1, MITOCHONDRIAL"/>
    <property type="match status" value="1"/>
</dbReference>
<keyword evidence="4" id="KW-0997">Cell inner membrane</keyword>
<dbReference type="NCBIfam" id="TIGR02868">
    <property type="entry name" value="CydC"/>
    <property type="match status" value="1"/>
</dbReference>
<evidence type="ECO:0000256" key="6">
    <source>
        <dbReference type="ARBA" id="ARBA00022741"/>
    </source>
</evidence>
<proteinExistence type="inferred from homology"/>
<dbReference type="GO" id="GO:0005886">
    <property type="term" value="C:plasma membrane"/>
    <property type="evidence" value="ECO:0007669"/>
    <property type="project" value="UniProtKB-SubCell"/>
</dbReference>
<dbReference type="GO" id="GO:0015421">
    <property type="term" value="F:ABC-type oligopeptide transporter activity"/>
    <property type="evidence" value="ECO:0007669"/>
    <property type="project" value="TreeGrafter"/>
</dbReference>
<comment type="similarity">
    <text evidence="14">Belongs to the ABC transporter superfamily. Cysteine exporter (TC 3.A.1.129.1) family.</text>
</comment>
<dbReference type="PANTHER" id="PTHR43394:SF1">
    <property type="entry name" value="ATP-BINDING CASSETTE SUB-FAMILY B MEMBER 10, MITOCHONDRIAL"/>
    <property type="match status" value="1"/>
</dbReference>
<feature type="domain" description="ABC transmembrane type-1" evidence="19">
    <location>
        <begin position="19"/>
        <end position="308"/>
    </location>
</feature>
<protein>
    <recommendedName>
        <fullName evidence="16">Glutathione/L-cysteine transport system ATP-binding/permease protein CydC</fullName>
    </recommendedName>
</protein>
<dbReference type="PROSITE" id="PS00211">
    <property type="entry name" value="ABC_TRANSPORTER_1"/>
    <property type="match status" value="1"/>
</dbReference>
<evidence type="ECO:0000256" key="9">
    <source>
        <dbReference type="ARBA" id="ARBA00022970"/>
    </source>
</evidence>
<keyword evidence="5 17" id="KW-0812">Transmembrane</keyword>
<dbReference type="SUPFAM" id="SSF52540">
    <property type="entry name" value="P-loop containing nucleoside triphosphate hydrolases"/>
    <property type="match status" value="1"/>
</dbReference>
<dbReference type="CDD" id="cd18585">
    <property type="entry name" value="ABC_6TM_CydC"/>
    <property type="match status" value="1"/>
</dbReference>
<dbReference type="Proteomes" id="UP000540079">
    <property type="component" value="Unassembled WGS sequence"/>
</dbReference>
<comment type="catalytic activity">
    <reaction evidence="12">
        <text>glutathione(in) + ATP + H2O = glutathione(out) + ADP + phosphate + H(+)</text>
        <dbReference type="Rhea" id="RHEA:29787"/>
        <dbReference type="ChEBI" id="CHEBI:15377"/>
        <dbReference type="ChEBI" id="CHEBI:15378"/>
        <dbReference type="ChEBI" id="CHEBI:30616"/>
        <dbReference type="ChEBI" id="CHEBI:43474"/>
        <dbReference type="ChEBI" id="CHEBI:57925"/>
        <dbReference type="ChEBI" id="CHEBI:456216"/>
    </reaction>
    <physiologicalReaction direction="left-to-right" evidence="12">
        <dbReference type="Rhea" id="RHEA:29788"/>
    </physiologicalReaction>
</comment>
<dbReference type="InterPro" id="IPR036640">
    <property type="entry name" value="ABC1_TM_sf"/>
</dbReference>
<evidence type="ECO:0000256" key="16">
    <source>
        <dbReference type="ARBA" id="ARBA00071411"/>
    </source>
</evidence>
<dbReference type="NCBIfam" id="NF008364">
    <property type="entry name" value="PRK11160.1"/>
    <property type="match status" value="1"/>
</dbReference>
<comment type="subcellular location">
    <subcellularLocation>
        <location evidence="1">Cell inner membrane</location>
        <topology evidence="1">Multi-pass membrane protein</topology>
    </subcellularLocation>
</comment>
<feature type="transmembrane region" description="Helical" evidence="17">
    <location>
        <begin position="241"/>
        <end position="265"/>
    </location>
</feature>
<dbReference type="EMBL" id="PPVL01000004">
    <property type="protein sequence ID" value="NNI78859.1"/>
    <property type="molecule type" value="Genomic_DNA"/>
</dbReference>
<name>A0A849CK27_PASMD</name>
<evidence type="ECO:0000256" key="7">
    <source>
        <dbReference type="ARBA" id="ARBA00022840"/>
    </source>
</evidence>
<comment type="caution">
    <text evidence="20">The sequence shown here is derived from an EMBL/GenBank/DDBJ whole genome shotgun (WGS) entry which is preliminary data.</text>
</comment>
<dbReference type="RefSeq" id="WP_005726387.1">
    <property type="nucleotide sequence ID" value="NZ_AP025519.1"/>
</dbReference>
<gene>
    <name evidence="20" type="ORF">C2800_05405</name>
</gene>
<evidence type="ECO:0000313" key="20">
    <source>
        <dbReference type="EMBL" id="NNI78859.1"/>
    </source>
</evidence>
<accession>A0A849CK27</accession>
<dbReference type="GO" id="GO:0005524">
    <property type="term" value="F:ATP binding"/>
    <property type="evidence" value="ECO:0007669"/>
    <property type="project" value="UniProtKB-KW"/>
</dbReference>
<dbReference type="GO" id="GO:0006865">
    <property type="term" value="P:amino acid transport"/>
    <property type="evidence" value="ECO:0007669"/>
    <property type="project" value="UniProtKB-KW"/>
</dbReference>
<dbReference type="InterPro" id="IPR027417">
    <property type="entry name" value="P-loop_NTPase"/>
</dbReference>
<keyword evidence="10 17" id="KW-1133">Transmembrane helix</keyword>